<reference evidence="1 2" key="1">
    <citation type="submission" date="2015-09" db="EMBL/GenBank/DDBJ databases">
        <authorList>
            <consortium name="Pathogen Informatics"/>
        </authorList>
    </citation>
    <scope>NUCLEOTIDE SEQUENCE [LARGE SCALE GENOMIC DNA]</scope>
    <source>
        <strain evidence="1 2">2789STDY5608863</strain>
    </source>
</reference>
<dbReference type="RefSeq" id="WP_022046278.1">
    <property type="nucleotide sequence ID" value="NZ_CYXV01000002.1"/>
</dbReference>
<name>A0A173RRH7_9FIRM</name>
<proteinExistence type="predicted"/>
<dbReference type="Proteomes" id="UP000095495">
    <property type="component" value="Unassembled WGS sequence"/>
</dbReference>
<dbReference type="AlphaFoldDB" id="A0A173RRH7"/>
<evidence type="ECO:0000313" key="1">
    <source>
        <dbReference type="EMBL" id="CUM80346.1"/>
    </source>
</evidence>
<sequence>MSIVIGETLLALSNVSMNYVNGTEKQVKENAKFSDQLGTTEVNNIVKEIYNKFGINVGVSNSRFECFIPGDVFHRMNTDSALKNKVYAMLADYSSSEFQTTMQTLNPPVKKCTLIFDENGDVVATLEPDVEKESVGSSKEKSVSAILENNSYNGIISDVSYDVTPNFELQSVLLAPTLKRKTSE</sequence>
<protein>
    <submittedName>
        <fullName evidence="1">Uncharacterized protein</fullName>
    </submittedName>
</protein>
<dbReference type="EMBL" id="CYXV01000002">
    <property type="protein sequence ID" value="CUM80346.1"/>
    <property type="molecule type" value="Genomic_DNA"/>
</dbReference>
<accession>A0A173RRH7</accession>
<organism evidence="1 2">
    <name type="scientific">Roseburia faecis</name>
    <dbReference type="NCBI Taxonomy" id="301302"/>
    <lineage>
        <taxon>Bacteria</taxon>
        <taxon>Bacillati</taxon>
        <taxon>Bacillota</taxon>
        <taxon>Clostridia</taxon>
        <taxon>Lachnospirales</taxon>
        <taxon>Lachnospiraceae</taxon>
        <taxon>Roseburia</taxon>
    </lineage>
</organism>
<gene>
    <name evidence="1" type="ORF">ERS852420_00803</name>
</gene>
<evidence type="ECO:0000313" key="2">
    <source>
        <dbReference type="Proteomes" id="UP000095495"/>
    </source>
</evidence>